<gene>
    <name evidence="2" type="ORF">Taro_036213</name>
</gene>
<protein>
    <submittedName>
        <fullName evidence="2">Uncharacterized protein</fullName>
    </submittedName>
</protein>
<comment type="caution">
    <text evidence="2">The sequence shown here is derived from an EMBL/GenBank/DDBJ whole genome shotgun (WGS) entry which is preliminary data.</text>
</comment>
<dbReference type="EMBL" id="NMUH01003033">
    <property type="protein sequence ID" value="MQM03433.1"/>
    <property type="molecule type" value="Genomic_DNA"/>
</dbReference>
<evidence type="ECO:0000313" key="2">
    <source>
        <dbReference type="EMBL" id="MQM03433.1"/>
    </source>
</evidence>
<sequence>MEISEMLRQGIIGKDVVDGRSKARTSEVEHATNEGKGAVLVLADGSASGGDSERKRKAVSSKKHIHTSTISTIPESCSTGGENICI</sequence>
<reference evidence="2" key="1">
    <citation type="submission" date="2017-07" db="EMBL/GenBank/DDBJ databases">
        <title>Taro Niue Genome Assembly and Annotation.</title>
        <authorList>
            <person name="Atibalentja N."/>
            <person name="Keating K."/>
            <person name="Fields C.J."/>
        </authorList>
    </citation>
    <scope>NUCLEOTIDE SEQUENCE</scope>
    <source>
        <strain evidence="2">Niue_2</strain>
        <tissue evidence="2">Leaf</tissue>
    </source>
</reference>
<keyword evidence="3" id="KW-1185">Reference proteome</keyword>
<organism evidence="2 3">
    <name type="scientific">Colocasia esculenta</name>
    <name type="common">Wild taro</name>
    <name type="synonym">Arum esculentum</name>
    <dbReference type="NCBI Taxonomy" id="4460"/>
    <lineage>
        <taxon>Eukaryota</taxon>
        <taxon>Viridiplantae</taxon>
        <taxon>Streptophyta</taxon>
        <taxon>Embryophyta</taxon>
        <taxon>Tracheophyta</taxon>
        <taxon>Spermatophyta</taxon>
        <taxon>Magnoliopsida</taxon>
        <taxon>Liliopsida</taxon>
        <taxon>Araceae</taxon>
        <taxon>Aroideae</taxon>
        <taxon>Colocasieae</taxon>
        <taxon>Colocasia</taxon>
    </lineage>
</organism>
<evidence type="ECO:0000256" key="1">
    <source>
        <dbReference type="SAM" id="MobiDB-lite"/>
    </source>
</evidence>
<proteinExistence type="predicted"/>
<accession>A0A843VWT3</accession>
<name>A0A843VWT3_COLES</name>
<feature type="compositionally biased region" description="Basic residues" evidence="1">
    <location>
        <begin position="55"/>
        <end position="66"/>
    </location>
</feature>
<dbReference type="Proteomes" id="UP000652761">
    <property type="component" value="Unassembled WGS sequence"/>
</dbReference>
<evidence type="ECO:0000313" key="3">
    <source>
        <dbReference type="Proteomes" id="UP000652761"/>
    </source>
</evidence>
<dbReference type="AlphaFoldDB" id="A0A843VWT3"/>
<feature type="region of interest" description="Disordered" evidence="1">
    <location>
        <begin position="28"/>
        <end position="67"/>
    </location>
</feature>